<evidence type="ECO:0000313" key="9">
    <source>
        <dbReference type="Proteomes" id="UP001595843"/>
    </source>
</evidence>
<evidence type="ECO:0000259" key="7">
    <source>
        <dbReference type="Pfam" id="PF00482"/>
    </source>
</evidence>
<evidence type="ECO:0000313" key="8">
    <source>
        <dbReference type="EMBL" id="MFC4075479.1"/>
    </source>
</evidence>
<dbReference type="EMBL" id="JBHSAP010000004">
    <property type="protein sequence ID" value="MFC4075479.1"/>
    <property type="molecule type" value="Genomic_DNA"/>
</dbReference>
<evidence type="ECO:0000256" key="1">
    <source>
        <dbReference type="ARBA" id="ARBA00004651"/>
    </source>
</evidence>
<evidence type="ECO:0000256" key="5">
    <source>
        <dbReference type="ARBA" id="ARBA00023136"/>
    </source>
</evidence>
<dbReference type="PANTHER" id="PTHR35007">
    <property type="entry name" value="INTEGRAL MEMBRANE PROTEIN-RELATED"/>
    <property type="match status" value="1"/>
</dbReference>
<feature type="domain" description="Type II secretion system protein GspF" evidence="7">
    <location>
        <begin position="162"/>
        <end position="287"/>
    </location>
</feature>
<keyword evidence="2" id="KW-1003">Cell membrane</keyword>
<protein>
    <submittedName>
        <fullName evidence="8">Type II secretion system F family protein</fullName>
    </submittedName>
</protein>
<feature type="transmembrane region" description="Helical" evidence="6">
    <location>
        <begin position="101"/>
        <end position="119"/>
    </location>
</feature>
<sequence length="307" mass="34413">MILYILVGASWLCLVMAGLMYVSYREKQAEIAQRIEQQSGSTFAAVSQSSEQDWRKTLVAWFDRFAPIGKDIELLSDPEDLKEYLVKAGYPYGMTVDRLQGAKVVFAIGGTILGLFYFLLGLPLAPFMLAFSPLIGYLYPIYAMKSKAKKRQEEIQYDLPDFLDMMSITLKAGMSLDTALDYYVRTNKGPLSEEIGRMSQEVSFGVQRETAYRALMERTDSPELETLIQSIIQAHNLGTPLSETFTQQAMEMRSMRAEKAKEKAGKSEPKISAVAGLVITPSIMILIFGAFVLKFFFADDSPLKGIF</sequence>
<proteinExistence type="predicted"/>
<feature type="transmembrane region" description="Helical" evidence="6">
    <location>
        <begin position="6"/>
        <end position="24"/>
    </location>
</feature>
<evidence type="ECO:0000256" key="6">
    <source>
        <dbReference type="SAM" id="Phobius"/>
    </source>
</evidence>
<dbReference type="RefSeq" id="WP_380701433.1">
    <property type="nucleotide sequence ID" value="NZ_JBHSAP010000004.1"/>
</dbReference>
<comment type="caution">
    <text evidence="8">The sequence shown here is derived from an EMBL/GenBank/DDBJ whole genome shotgun (WGS) entry which is preliminary data.</text>
</comment>
<organism evidence="8 9">
    <name type="scientific">Salinithrix halophila</name>
    <dbReference type="NCBI Taxonomy" id="1485204"/>
    <lineage>
        <taxon>Bacteria</taxon>
        <taxon>Bacillati</taxon>
        <taxon>Bacillota</taxon>
        <taxon>Bacilli</taxon>
        <taxon>Bacillales</taxon>
        <taxon>Thermoactinomycetaceae</taxon>
        <taxon>Salinithrix</taxon>
    </lineage>
</organism>
<dbReference type="PANTHER" id="PTHR35007:SF2">
    <property type="entry name" value="PILUS ASSEMBLE PROTEIN"/>
    <property type="match status" value="1"/>
</dbReference>
<dbReference type="Proteomes" id="UP001595843">
    <property type="component" value="Unassembled WGS sequence"/>
</dbReference>
<reference evidence="9" key="1">
    <citation type="journal article" date="2019" name="Int. J. Syst. Evol. Microbiol.">
        <title>The Global Catalogue of Microorganisms (GCM) 10K type strain sequencing project: providing services to taxonomists for standard genome sequencing and annotation.</title>
        <authorList>
            <consortium name="The Broad Institute Genomics Platform"/>
            <consortium name="The Broad Institute Genome Sequencing Center for Infectious Disease"/>
            <person name="Wu L."/>
            <person name="Ma J."/>
        </authorList>
    </citation>
    <scope>NUCLEOTIDE SEQUENCE [LARGE SCALE GENOMIC DNA]</scope>
    <source>
        <strain evidence="9">IBRC-M 10813</strain>
    </source>
</reference>
<feature type="transmembrane region" description="Helical" evidence="6">
    <location>
        <begin position="271"/>
        <end position="297"/>
    </location>
</feature>
<comment type="subcellular location">
    <subcellularLocation>
        <location evidence="1">Cell membrane</location>
        <topology evidence="1">Multi-pass membrane protein</topology>
    </subcellularLocation>
</comment>
<evidence type="ECO:0000256" key="3">
    <source>
        <dbReference type="ARBA" id="ARBA00022692"/>
    </source>
</evidence>
<keyword evidence="9" id="KW-1185">Reference proteome</keyword>
<keyword evidence="4 6" id="KW-1133">Transmembrane helix</keyword>
<feature type="transmembrane region" description="Helical" evidence="6">
    <location>
        <begin position="125"/>
        <end position="142"/>
    </location>
</feature>
<evidence type="ECO:0000256" key="4">
    <source>
        <dbReference type="ARBA" id="ARBA00022989"/>
    </source>
</evidence>
<name>A0ABV8JHP9_9BACL</name>
<dbReference type="InterPro" id="IPR018076">
    <property type="entry name" value="T2SS_GspF_dom"/>
</dbReference>
<keyword evidence="3 6" id="KW-0812">Transmembrane</keyword>
<gene>
    <name evidence="8" type="ORF">ACFOUO_01490</name>
</gene>
<evidence type="ECO:0000256" key="2">
    <source>
        <dbReference type="ARBA" id="ARBA00022475"/>
    </source>
</evidence>
<dbReference type="Pfam" id="PF00482">
    <property type="entry name" value="T2SSF"/>
    <property type="match status" value="1"/>
</dbReference>
<keyword evidence="5 6" id="KW-0472">Membrane</keyword>
<accession>A0ABV8JHP9</accession>